<accession>A0A1D2NC61</accession>
<dbReference type="NCBIfam" id="NF005559">
    <property type="entry name" value="PRK07231.1"/>
    <property type="match status" value="1"/>
</dbReference>
<dbReference type="SUPFAM" id="SSF51735">
    <property type="entry name" value="NAD(P)-binding Rossmann-fold domains"/>
    <property type="match status" value="1"/>
</dbReference>
<evidence type="ECO:0000256" key="2">
    <source>
        <dbReference type="ARBA" id="ARBA00023002"/>
    </source>
</evidence>
<protein>
    <submittedName>
        <fullName evidence="3">Dehydrogenase/reductase SDR family member 4</fullName>
    </submittedName>
</protein>
<dbReference type="EMBL" id="LJIJ01000094">
    <property type="protein sequence ID" value="ODN02844.1"/>
    <property type="molecule type" value="Genomic_DNA"/>
</dbReference>
<dbReference type="Pfam" id="PF13561">
    <property type="entry name" value="adh_short_C2"/>
    <property type="match status" value="1"/>
</dbReference>
<evidence type="ECO:0000313" key="3">
    <source>
        <dbReference type="EMBL" id="ODN02844.1"/>
    </source>
</evidence>
<dbReference type="STRING" id="48709.A0A1D2NC61"/>
<evidence type="ECO:0000256" key="1">
    <source>
        <dbReference type="ARBA" id="ARBA00006484"/>
    </source>
</evidence>
<dbReference type="InterPro" id="IPR036291">
    <property type="entry name" value="NAD(P)-bd_dom_sf"/>
</dbReference>
<gene>
    <name evidence="3" type="ORF">Ocin01_03852</name>
</gene>
<dbReference type="PRINTS" id="PR00080">
    <property type="entry name" value="SDRFAMILY"/>
</dbReference>
<dbReference type="PANTHER" id="PTHR43943">
    <property type="entry name" value="DEHYDROGENASE/REDUCTASE (SDR FAMILY) MEMBER 4"/>
    <property type="match status" value="1"/>
</dbReference>
<dbReference type="PRINTS" id="PR00081">
    <property type="entry name" value="GDHRDH"/>
</dbReference>
<dbReference type="PANTHER" id="PTHR43943:SF2">
    <property type="entry name" value="DEHYDROGENASE_REDUCTASE 4"/>
    <property type="match status" value="1"/>
</dbReference>
<evidence type="ECO:0000313" key="4">
    <source>
        <dbReference type="Proteomes" id="UP000094527"/>
    </source>
</evidence>
<dbReference type="InterPro" id="IPR020904">
    <property type="entry name" value="Sc_DH/Rdtase_CS"/>
</dbReference>
<dbReference type="InterPro" id="IPR002347">
    <property type="entry name" value="SDR_fam"/>
</dbReference>
<comment type="similarity">
    <text evidence="1">Belongs to the short-chain dehydrogenases/reductases (SDR) family.</text>
</comment>
<dbReference type="FunFam" id="3.40.50.720:FF:000084">
    <property type="entry name" value="Short-chain dehydrogenase reductase"/>
    <property type="match status" value="1"/>
</dbReference>
<sequence length="295" mass="31613">MLRQAYQRISQIGGNSLSSPLQRSMASSSRRDLTDRVAIVTASTDGIGLAIAKRLANDGAKVMISSRKEKNVQKALQELHSTGLPADRVKGVVCHVGNQADREKLIDATVSNFGGVDILVSNAATNPHMGSVLDCSEEAWDKIFEINVKAAFLLTKELVPHLSKRKGSNIVYVSSIAGFQPFAVLGAYSVSKTALLGLTKVVAQELGPENIRVNCVAPGIIRTRFSSAITENQAINDKMMEIVPLGRVGEPDEIAGLVSFLVSDDASYVTGETYIAAGKININDYESCIQSLTSF</sequence>
<keyword evidence="4" id="KW-1185">Reference proteome</keyword>
<dbReference type="AlphaFoldDB" id="A0A1D2NC61"/>
<keyword evidence="2" id="KW-0560">Oxidoreductase</keyword>
<dbReference type="GO" id="GO:0004090">
    <property type="term" value="F:carbonyl reductase (NADPH) activity"/>
    <property type="evidence" value="ECO:0007669"/>
    <property type="project" value="TreeGrafter"/>
</dbReference>
<dbReference type="OMA" id="WEVANVI"/>
<dbReference type="Proteomes" id="UP000094527">
    <property type="component" value="Unassembled WGS sequence"/>
</dbReference>
<proteinExistence type="inferred from homology"/>
<organism evidence="3 4">
    <name type="scientific">Orchesella cincta</name>
    <name type="common">Springtail</name>
    <name type="synonym">Podura cincta</name>
    <dbReference type="NCBI Taxonomy" id="48709"/>
    <lineage>
        <taxon>Eukaryota</taxon>
        <taxon>Metazoa</taxon>
        <taxon>Ecdysozoa</taxon>
        <taxon>Arthropoda</taxon>
        <taxon>Hexapoda</taxon>
        <taxon>Collembola</taxon>
        <taxon>Entomobryomorpha</taxon>
        <taxon>Entomobryoidea</taxon>
        <taxon>Orchesellidae</taxon>
        <taxon>Orchesellinae</taxon>
        <taxon>Orchesella</taxon>
    </lineage>
</organism>
<reference evidence="3 4" key="1">
    <citation type="journal article" date="2016" name="Genome Biol. Evol.">
        <title>Gene Family Evolution Reflects Adaptation to Soil Environmental Stressors in the Genome of the Collembolan Orchesella cincta.</title>
        <authorList>
            <person name="Faddeeva-Vakhrusheva A."/>
            <person name="Derks M.F."/>
            <person name="Anvar S.Y."/>
            <person name="Agamennone V."/>
            <person name="Suring W."/>
            <person name="Smit S."/>
            <person name="van Straalen N.M."/>
            <person name="Roelofs D."/>
        </authorList>
    </citation>
    <scope>NUCLEOTIDE SEQUENCE [LARGE SCALE GENOMIC DNA]</scope>
    <source>
        <tissue evidence="3">Mixed pool</tissue>
    </source>
</reference>
<dbReference type="Gene3D" id="3.40.50.720">
    <property type="entry name" value="NAD(P)-binding Rossmann-like Domain"/>
    <property type="match status" value="1"/>
</dbReference>
<dbReference type="OrthoDB" id="3399at2759"/>
<name>A0A1D2NC61_ORCCI</name>
<dbReference type="PROSITE" id="PS00061">
    <property type="entry name" value="ADH_SHORT"/>
    <property type="match status" value="1"/>
</dbReference>
<comment type="caution">
    <text evidence="3">The sequence shown here is derived from an EMBL/GenBank/DDBJ whole genome shotgun (WGS) entry which is preliminary data.</text>
</comment>